<proteinExistence type="predicted"/>
<evidence type="ECO:0000313" key="2">
    <source>
        <dbReference type="EMBL" id="VFK36197.1"/>
    </source>
</evidence>
<accession>A0A450Y3T4</accession>
<name>A0A450Y3T4_9GAMM</name>
<protein>
    <submittedName>
        <fullName evidence="2">Uncharacterized protein</fullName>
    </submittedName>
</protein>
<reference evidence="2" key="1">
    <citation type="submission" date="2019-02" db="EMBL/GenBank/DDBJ databases">
        <authorList>
            <person name="Gruber-Vodicka R. H."/>
            <person name="Seah K. B. B."/>
        </authorList>
    </citation>
    <scope>NUCLEOTIDE SEQUENCE</scope>
    <source>
        <strain evidence="1">BECK_S312</strain>
        <strain evidence="2">BECK_S426</strain>
    </source>
</reference>
<gene>
    <name evidence="1" type="ORF">BECKLPF1236A_GA0070988_105972</name>
    <name evidence="2" type="ORF">BECKLPF1236C_GA0070990_105163</name>
</gene>
<dbReference type="EMBL" id="CAADFP010000516">
    <property type="protein sequence ID" value="VFK36197.1"/>
    <property type="molecule type" value="Genomic_DNA"/>
</dbReference>
<organism evidence="2">
    <name type="scientific">Candidatus Kentrum sp. LPFa</name>
    <dbReference type="NCBI Taxonomy" id="2126335"/>
    <lineage>
        <taxon>Bacteria</taxon>
        <taxon>Pseudomonadati</taxon>
        <taxon>Pseudomonadota</taxon>
        <taxon>Gammaproteobacteria</taxon>
        <taxon>Candidatus Kentrum</taxon>
    </lineage>
</organism>
<evidence type="ECO:0000313" key="1">
    <source>
        <dbReference type="EMBL" id="VFK27708.1"/>
    </source>
</evidence>
<dbReference type="AlphaFoldDB" id="A0A450Y3T4"/>
<sequence length="108" mass="11946">MGLCTPVRRSVPEALIVHIADNLEGIEKGFHAARGAKEIIEDVLKNIKANLEIYRDKKEVDELLGTVAHFFVQEILIPGIEVIADAYGIEMDMQGMLKGSFSAETFSE</sequence>
<dbReference type="EMBL" id="CAADFM010000597">
    <property type="protein sequence ID" value="VFK27708.1"/>
    <property type="molecule type" value="Genomic_DNA"/>
</dbReference>